<protein>
    <submittedName>
        <fullName evidence="2">Uncharacterized protein</fullName>
    </submittedName>
</protein>
<feature type="transmembrane region" description="Helical" evidence="1">
    <location>
        <begin position="28"/>
        <end position="49"/>
    </location>
</feature>
<sequence length="97" mass="11224">MKLDIFYQRRILITGNLEKGDKRMIKKIFAFSGVVASVYIASWMLVVLVKLTIYGFPGWHVFLFANPEDAVMVLIFSVSASIFIWIRRQKSTPHTEQ</sequence>
<dbReference type="EMBL" id="MHQO01000015">
    <property type="protein sequence ID" value="OHA07169.1"/>
    <property type="molecule type" value="Genomic_DNA"/>
</dbReference>
<keyword evidence="1" id="KW-0812">Transmembrane</keyword>
<evidence type="ECO:0000256" key="1">
    <source>
        <dbReference type="SAM" id="Phobius"/>
    </source>
</evidence>
<keyword evidence="1" id="KW-1133">Transmembrane helix</keyword>
<reference evidence="2 3" key="1">
    <citation type="journal article" date="2016" name="Nat. Commun.">
        <title>Thousands of microbial genomes shed light on interconnected biogeochemical processes in an aquifer system.</title>
        <authorList>
            <person name="Anantharaman K."/>
            <person name="Brown C.T."/>
            <person name="Hug L.A."/>
            <person name="Sharon I."/>
            <person name="Castelle C.J."/>
            <person name="Probst A.J."/>
            <person name="Thomas B.C."/>
            <person name="Singh A."/>
            <person name="Wilkins M.J."/>
            <person name="Karaoz U."/>
            <person name="Brodie E.L."/>
            <person name="Williams K.H."/>
            <person name="Hubbard S.S."/>
            <person name="Banfield J.F."/>
        </authorList>
    </citation>
    <scope>NUCLEOTIDE SEQUENCE [LARGE SCALE GENOMIC DNA]</scope>
</reference>
<name>A0A1G2L8R9_9BACT</name>
<proteinExistence type="predicted"/>
<evidence type="ECO:0000313" key="2">
    <source>
        <dbReference type="EMBL" id="OHA07169.1"/>
    </source>
</evidence>
<gene>
    <name evidence="2" type="ORF">A2934_02190</name>
</gene>
<comment type="caution">
    <text evidence="2">The sequence shown here is derived from an EMBL/GenBank/DDBJ whole genome shotgun (WGS) entry which is preliminary data.</text>
</comment>
<keyword evidence="1" id="KW-0472">Membrane</keyword>
<dbReference type="AlphaFoldDB" id="A0A1G2L8R9"/>
<accession>A0A1G2L8R9</accession>
<organism evidence="2 3">
    <name type="scientific">Candidatus Sungbacteria bacterium RIFCSPLOWO2_01_FULL_47_10</name>
    <dbReference type="NCBI Taxonomy" id="1802276"/>
    <lineage>
        <taxon>Bacteria</taxon>
        <taxon>Candidatus Sungiibacteriota</taxon>
    </lineage>
</organism>
<evidence type="ECO:0000313" key="3">
    <source>
        <dbReference type="Proteomes" id="UP000177982"/>
    </source>
</evidence>
<dbReference type="Proteomes" id="UP000177982">
    <property type="component" value="Unassembled WGS sequence"/>
</dbReference>
<feature type="transmembrane region" description="Helical" evidence="1">
    <location>
        <begin position="69"/>
        <end position="86"/>
    </location>
</feature>